<dbReference type="EMBL" id="JASZZN010000011">
    <property type="protein sequence ID" value="MDM4016943.1"/>
    <property type="molecule type" value="Genomic_DNA"/>
</dbReference>
<evidence type="ECO:0000256" key="3">
    <source>
        <dbReference type="SAM" id="Phobius"/>
    </source>
</evidence>
<feature type="compositionally biased region" description="Polar residues" evidence="2">
    <location>
        <begin position="391"/>
        <end position="420"/>
    </location>
</feature>
<evidence type="ECO:0000256" key="1">
    <source>
        <dbReference type="SAM" id="Coils"/>
    </source>
</evidence>
<gene>
    <name evidence="4" type="ORF">QTN89_15960</name>
</gene>
<protein>
    <submittedName>
        <fullName evidence="4">Uncharacterized protein</fullName>
    </submittedName>
</protein>
<keyword evidence="3" id="KW-0472">Membrane</keyword>
<evidence type="ECO:0000313" key="4">
    <source>
        <dbReference type="EMBL" id="MDM4016943.1"/>
    </source>
</evidence>
<feature type="transmembrane region" description="Helical" evidence="3">
    <location>
        <begin position="24"/>
        <end position="50"/>
    </location>
</feature>
<keyword evidence="1" id="KW-0175">Coiled coil</keyword>
<organism evidence="4 5">
    <name type="scientific">Roseiconus lacunae</name>
    <dbReference type="NCBI Taxonomy" id="2605694"/>
    <lineage>
        <taxon>Bacteria</taxon>
        <taxon>Pseudomonadati</taxon>
        <taxon>Planctomycetota</taxon>
        <taxon>Planctomycetia</taxon>
        <taxon>Pirellulales</taxon>
        <taxon>Pirellulaceae</taxon>
        <taxon>Roseiconus</taxon>
    </lineage>
</organism>
<feature type="coiled-coil region" evidence="1">
    <location>
        <begin position="205"/>
        <end position="249"/>
    </location>
</feature>
<reference evidence="4 5" key="1">
    <citation type="submission" date="2023-06" db="EMBL/GenBank/DDBJ databases">
        <title>Roseiconus lacunae JC819 isolated from Gulf of Mannar region, Tamil Nadu.</title>
        <authorList>
            <person name="Pk S."/>
            <person name="Ch S."/>
            <person name="Ch V.R."/>
        </authorList>
    </citation>
    <scope>NUCLEOTIDE SEQUENCE [LARGE SCALE GENOMIC DNA]</scope>
    <source>
        <strain evidence="4 5">JC819</strain>
    </source>
</reference>
<feature type="transmembrane region" description="Helical" evidence="3">
    <location>
        <begin position="150"/>
        <end position="169"/>
    </location>
</feature>
<feature type="transmembrane region" description="Helical" evidence="3">
    <location>
        <begin position="62"/>
        <end position="80"/>
    </location>
</feature>
<keyword evidence="5" id="KW-1185">Reference proteome</keyword>
<feature type="region of interest" description="Disordered" evidence="2">
    <location>
        <begin position="391"/>
        <end position="448"/>
    </location>
</feature>
<keyword evidence="3" id="KW-0812">Transmembrane</keyword>
<evidence type="ECO:0000313" key="5">
    <source>
        <dbReference type="Proteomes" id="UP001239462"/>
    </source>
</evidence>
<name>A0ABT7PKR6_9BACT</name>
<dbReference type="RefSeq" id="WP_149498335.1">
    <property type="nucleotide sequence ID" value="NZ_CP141221.1"/>
</dbReference>
<comment type="caution">
    <text evidence="4">The sequence shown here is derived from an EMBL/GenBank/DDBJ whole genome shotgun (WGS) entry which is preliminary data.</text>
</comment>
<proteinExistence type="predicted"/>
<keyword evidence="3" id="KW-1133">Transmembrane helix</keyword>
<dbReference type="Proteomes" id="UP001239462">
    <property type="component" value="Unassembled WGS sequence"/>
</dbReference>
<accession>A0ABT7PKR6</accession>
<evidence type="ECO:0000256" key="2">
    <source>
        <dbReference type="SAM" id="MobiDB-lite"/>
    </source>
</evidence>
<sequence>MKSDVENAQSQTVFRLTGQVRRRLWVASMIEGGSFGLLGGSALALVVALIQPWVLEQASWQTPLWIVAIGGIVGLVVGAMRSRSDTAAARLIDEHFGLKDRSVTSLEFIRSKQQNDPGKRLQLEEAHRHLEQVDAKSCVALRPWNQSMRWATGLVAAALCIAIISSGNAPEADAKNVLPLASEQSTDLRQTMLPELEELAKETEDPEIEKLLEELKEKVDEMEEDAFEESDLMATLSEMEQALAEARDALKIEMTSEMMNALAAAMKPSSEMQQAAKAMESEDYEKASEELKAIDPSKIGDKQRRAVADNLKKMTAKLNPGQIGELSDSIKELAEGLDSKNMSECKKCLSKLSSECKKAGQCKKMGQCMACQLNRLSQCKGQCRGNCQSNIAKKSNSPSQKAGQASSGQPTGDNATNLASNRREEQLKGVQGEGPSETEVMQAPEGEQAAARAYKGKYDQFRREAEAVLDNEPLPMGVRETVRTYFESIRPSSESEMTDAAL</sequence>